<evidence type="ECO:0000259" key="2">
    <source>
        <dbReference type="Pfam" id="PF14230"/>
    </source>
</evidence>
<evidence type="ECO:0000313" key="3">
    <source>
        <dbReference type="EMBL" id="KHF45149.1"/>
    </source>
</evidence>
<keyword evidence="1" id="KW-0812">Transmembrane</keyword>
<dbReference type="EMBL" id="JRZE01000003">
    <property type="protein sequence ID" value="KHF45149.1"/>
    <property type="molecule type" value="Genomic_DNA"/>
</dbReference>
<evidence type="ECO:0000313" key="4">
    <source>
        <dbReference type="Proteomes" id="UP000030848"/>
    </source>
</evidence>
<dbReference type="Proteomes" id="UP000030848">
    <property type="component" value="Unassembled WGS sequence"/>
</dbReference>
<keyword evidence="1" id="KW-1133">Transmembrane helix</keyword>
<gene>
    <name evidence="3" type="ORF">MINT15_20310</name>
</gene>
<organism evidence="3 4">
    <name type="scientific">Saccharomonospora viridis</name>
    <dbReference type="NCBI Taxonomy" id="1852"/>
    <lineage>
        <taxon>Bacteria</taxon>
        <taxon>Bacillati</taxon>
        <taxon>Actinomycetota</taxon>
        <taxon>Actinomycetes</taxon>
        <taxon>Pseudonocardiales</taxon>
        <taxon>Pseudonocardiaceae</taxon>
        <taxon>Saccharomonospora</taxon>
    </lineage>
</organism>
<name>A0A837DB83_9PSEU</name>
<protein>
    <recommendedName>
        <fullName evidence="2">DUF4333 domain-containing protein</fullName>
    </recommendedName>
</protein>
<comment type="caution">
    <text evidence="3">The sequence shown here is derived from an EMBL/GenBank/DDBJ whole genome shotgun (WGS) entry which is preliminary data.</text>
</comment>
<dbReference type="AlphaFoldDB" id="A0A837DB83"/>
<feature type="transmembrane region" description="Helical" evidence="1">
    <location>
        <begin position="40"/>
        <end position="60"/>
    </location>
</feature>
<dbReference type="Pfam" id="PF14230">
    <property type="entry name" value="DUF4333"/>
    <property type="match status" value="1"/>
</dbReference>
<proteinExistence type="predicted"/>
<feature type="domain" description="DUF4333" evidence="2">
    <location>
        <begin position="56"/>
        <end position="128"/>
    </location>
</feature>
<accession>A0A837DB83</accession>
<evidence type="ECO:0000256" key="1">
    <source>
        <dbReference type="SAM" id="Phobius"/>
    </source>
</evidence>
<sequence>MTPPQPTGTGFGGSFSSEYGGFGAFDDDSPAKRGKSRKPWIISAVVVVVLAAAGGAAAWFSGMFTDEVLDQESLHEGVATVLQDSYGEHDVSNVSCPADQKIAAGHTFNCTVDIAGESKTVKIRILNNEPEYEVGAPH</sequence>
<dbReference type="InterPro" id="IPR025637">
    <property type="entry name" value="DUF4333"/>
</dbReference>
<reference evidence="3 4" key="1">
    <citation type="submission" date="2014-10" db="EMBL/GenBank/DDBJ databases">
        <title>Genome sequence of Micropolyspora internatus JCM3315.</title>
        <authorList>
            <person name="Shin S.-K."/>
            <person name="Yi H."/>
        </authorList>
    </citation>
    <scope>NUCLEOTIDE SEQUENCE [LARGE SCALE GENOMIC DNA]</scope>
    <source>
        <strain evidence="3 4">JCM 3315</strain>
    </source>
</reference>
<keyword evidence="1" id="KW-0472">Membrane</keyword>